<protein>
    <recommendedName>
        <fullName evidence="8">Probable molybdenum cofactor guanylyltransferase</fullName>
        <shortName evidence="8">MoCo guanylyltransferase</shortName>
        <ecNumber evidence="8">2.7.7.77</ecNumber>
    </recommendedName>
    <alternativeName>
        <fullName evidence="8">GTP:molybdopterin guanylyltransferase</fullName>
    </alternativeName>
    <alternativeName>
        <fullName evidence="8">Mo-MPT guanylyltransferase</fullName>
    </alternativeName>
    <alternativeName>
        <fullName evidence="8">Molybdopterin guanylyltransferase</fullName>
    </alternativeName>
    <alternativeName>
        <fullName evidence="8">Molybdopterin-guanine dinucleotide synthase</fullName>
        <shortName evidence="8">MGD synthase</shortName>
    </alternativeName>
</protein>
<comment type="caution">
    <text evidence="8">Lacks conserved residue(s) required for the propagation of feature annotation.</text>
</comment>
<gene>
    <name evidence="8" type="primary">mobA</name>
    <name evidence="10" type="ORF">JGI4_01496</name>
</gene>
<keyword evidence="2 8" id="KW-0808">Transferase</keyword>
<dbReference type="InterPro" id="IPR025877">
    <property type="entry name" value="MobA-like_NTP_Trfase"/>
</dbReference>
<accession>A0A0S4N540</accession>
<evidence type="ECO:0000313" key="10">
    <source>
        <dbReference type="EMBL" id="CUU06423.1"/>
    </source>
</evidence>
<evidence type="ECO:0000313" key="11">
    <source>
        <dbReference type="Proteomes" id="UP000182011"/>
    </source>
</evidence>
<dbReference type="Pfam" id="PF12804">
    <property type="entry name" value="NTP_transf_3"/>
    <property type="match status" value="1"/>
</dbReference>
<evidence type="ECO:0000259" key="9">
    <source>
        <dbReference type="Pfam" id="PF12804"/>
    </source>
</evidence>
<dbReference type="Proteomes" id="UP000182011">
    <property type="component" value="Unassembled WGS sequence"/>
</dbReference>
<evidence type="ECO:0000256" key="7">
    <source>
        <dbReference type="ARBA" id="ARBA00023150"/>
    </source>
</evidence>
<dbReference type="EMBL" id="FAOP01000006">
    <property type="protein sequence ID" value="CUU06423.1"/>
    <property type="molecule type" value="Genomic_DNA"/>
</dbReference>
<evidence type="ECO:0000256" key="2">
    <source>
        <dbReference type="ARBA" id="ARBA00022679"/>
    </source>
</evidence>
<dbReference type="GO" id="GO:0005525">
    <property type="term" value="F:GTP binding"/>
    <property type="evidence" value="ECO:0007669"/>
    <property type="project" value="UniProtKB-UniRule"/>
</dbReference>
<reference evidence="10 11" key="1">
    <citation type="submission" date="2015-11" db="EMBL/GenBank/DDBJ databases">
        <authorList>
            <person name="Zhang Y."/>
            <person name="Guo Z."/>
        </authorList>
    </citation>
    <scope>NUCLEOTIDE SEQUENCE [LARGE SCALE GENOMIC DNA]</scope>
    <source>
        <strain evidence="10">JGI-4</strain>
    </source>
</reference>
<comment type="similarity">
    <text evidence="8">Belongs to the MobA family.</text>
</comment>
<name>A0A0P1LV89_9BACT</name>
<accession>A0A0P1MTF3</accession>
<feature type="domain" description="MobA-like NTP transferase" evidence="9">
    <location>
        <begin position="7"/>
        <end position="150"/>
    </location>
</feature>
<dbReference type="EC" id="2.7.7.77" evidence="8"/>
<dbReference type="GO" id="GO:0046872">
    <property type="term" value="F:metal ion binding"/>
    <property type="evidence" value="ECO:0007669"/>
    <property type="project" value="UniProtKB-KW"/>
</dbReference>
<proteinExistence type="inferred from homology"/>
<accession>A0A0P1P8T4</accession>
<comment type="cofactor">
    <cofactor evidence="8">
        <name>Mg(2+)</name>
        <dbReference type="ChEBI" id="CHEBI:18420"/>
    </cofactor>
</comment>
<dbReference type="HAMAP" id="MF_00316">
    <property type="entry name" value="MobA"/>
    <property type="match status" value="1"/>
</dbReference>
<comment type="domain">
    <text evidence="8">The N-terminal domain determines nucleotide recognition and specific binding, while the C-terminal domain determines the specific binding to the target protein.</text>
</comment>
<dbReference type="InterPro" id="IPR029044">
    <property type="entry name" value="Nucleotide-diphossugar_trans"/>
</dbReference>
<evidence type="ECO:0000256" key="8">
    <source>
        <dbReference type="HAMAP-Rule" id="MF_00316"/>
    </source>
</evidence>
<dbReference type="STRING" id="1633631.GCA_001442925_01491"/>
<feature type="binding site" evidence="8">
    <location>
        <position position="100"/>
    </location>
    <ligand>
        <name>Mg(2+)</name>
        <dbReference type="ChEBI" id="CHEBI:18420"/>
    </ligand>
</feature>
<feature type="binding site" evidence="8">
    <location>
        <position position="22"/>
    </location>
    <ligand>
        <name>GTP</name>
        <dbReference type="ChEBI" id="CHEBI:37565"/>
    </ligand>
</feature>
<comment type="catalytic activity">
    <reaction evidence="8">
        <text>Mo-molybdopterin + GTP + H(+) = Mo-molybdopterin guanine dinucleotide + diphosphate</text>
        <dbReference type="Rhea" id="RHEA:34243"/>
        <dbReference type="ChEBI" id="CHEBI:15378"/>
        <dbReference type="ChEBI" id="CHEBI:33019"/>
        <dbReference type="ChEBI" id="CHEBI:37565"/>
        <dbReference type="ChEBI" id="CHEBI:71302"/>
        <dbReference type="ChEBI" id="CHEBI:71310"/>
        <dbReference type="EC" id="2.7.7.77"/>
    </reaction>
</comment>
<evidence type="ECO:0000256" key="5">
    <source>
        <dbReference type="ARBA" id="ARBA00022842"/>
    </source>
</evidence>
<keyword evidence="7 8" id="KW-0501">Molybdenum cofactor biosynthesis</keyword>
<feature type="binding site" evidence="8">
    <location>
        <position position="100"/>
    </location>
    <ligand>
        <name>GTP</name>
        <dbReference type="ChEBI" id="CHEBI:37565"/>
    </ligand>
</feature>
<keyword evidence="1 8" id="KW-0963">Cytoplasm</keyword>
<dbReference type="Gene3D" id="3.90.550.10">
    <property type="entry name" value="Spore Coat Polysaccharide Biosynthesis Protein SpsA, Chain A"/>
    <property type="match status" value="1"/>
</dbReference>
<keyword evidence="6 8" id="KW-0342">GTP-binding</keyword>
<evidence type="ECO:0000256" key="3">
    <source>
        <dbReference type="ARBA" id="ARBA00022723"/>
    </source>
</evidence>
<evidence type="ECO:0000256" key="1">
    <source>
        <dbReference type="ARBA" id="ARBA00022490"/>
    </source>
</evidence>
<dbReference type="GO" id="GO:0061603">
    <property type="term" value="F:molybdenum cofactor guanylyltransferase activity"/>
    <property type="evidence" value="ECO:0007669"/>
    <property type="project" value="UniProtKB-EC"/>
</dbReference>
<dbReference type="GO" id="GO:0005737">
    <property type="term" value="C:cytoplasm"/>
    <property type="evidence" value="ECO:0007669"/>
    <property type="project" value="UniProtKB-SubCell"/>
</dbReference>
<accession>A0A0P1M8U6</accession>
<accession>A0A0P1MIT6</accession>
<comment type="subcellular location">
    <subcellularLocation>
        <location evidence="8">Cytoplasm</location>
    </subcellularLocation>
</comment>
<dbReference type="GO" id="GO:0006777">
    <property type="term" value="P:Mo-molybdopterin cofactor biosynthetic process"/>
    <property type="evidence" value="ECO:0007669"/>
    <property type="project" value="UniProtKB-KW"/>
</dbReference>
<dbReference type="PANTHER" id="PTHR19136:SF81">
    <property type="entry name" value="MOLYBDENUM COFACTOR GUANYLYLTRANSFERASE"/>
    <property type="match status" value="1"/>
</dbReference>
<dbReference type="RefSeq" id="WP_047134897.1">
    <property type="nucleotide sequence ID" value="NZ_CZVJ01000108.1"/>
</dbReference>
<dbReference type="PANTHER" id="PTHR19136">
    <property type="entry name" value="MOLYBDENUM COFACTOR GUANYLYLTRANSFERASE"/>
    <property type="match status" value="1"/>
</dbReference>
<keyword evidence="5 8" id="KW-0460">Magnesium</keyword>
<organism evidence="10 11">
    <name type="scientific">Candidatus Kryptonium thompsonii</name>
    <dbReference type="NCBI Taxonomy" id="1633631"/>
    <lineage>
        <taxon>Bacteria</taxon>
        <taxon>Pseudomonadati</taxon>
        <taxon>Candidatus Kryptoniota</taxon>
        <taxon>Candidatus Kryptonium</taxon>
    </lineage>
</organism>
<dbReference type="AlphaFoldDB" id="A0A0P1LV89"/>
<evidence type="ECO:0000256" key="4">
    <source>
        <dbReference type="ARBA" id="ARBA00022741"/>
    </source>
</evidence>
<keyword evidence="4 8" id="KW-0547">Nucleotide-binding</keyword>
<keyword evidence="3 8" id="KW-0479">Metal-binding</keyword>
<comment type="function">
    <text evidence="8">Transfers a GMP moiety from GTP to Mo-molybdopterin (Mo-MPT) cofactor (Moco or molybdenum cofactor) to form Mo-molybdopterin guanine dinucleotide (Mo-MGD) cofactor.</text>
</comment>
<sequence>MMVKTTGAVLAGGRSERFGSDKRFFKFGDKTLIEIACEKIKNFDEKCLSIDRGFDIKSLPEVAHDFKVIIDKFENKGPLVGIYSTLIEVESEGCVFIPVDMPLIPGELLNYMANFTGYDVIYLKSGDRVYPLPGYYSKRLVALIERNIKSDKLSLMELIFKGEGIKALEISYWDLKKFGEPDRFLLNVNKVDDILGI</sequence>
<accession>A0A0P1LV89</accession>
<dbReference type="CDD" id="cd02503">
    <property type="entry name" value="MobA"/>
    <property type="match status" value="1"/>
</dbReference>
<evidence type="ECO:0000256" key="6">
    <source>
        <dbReference type="ARBA" id="ARBA00023134"/>
    </source>
</evidence>
<feature type="binding site" evidence="8">
    <location>
        <position position="71"/>
    </location>
    <ligand>
        <name>GTP</name>
        <dbReference type="ChEBI" id="CHEBI:37565"/>
    </ligand>
</feature>
<accession>A0A0P1P3D8</accession>
<dbReference type="InterPro" id="IPR013482">
    <property type="entry name" value="Molybde_CF_guanTrfase"/>
</dbReference>
<accession>A0A0P1LNG7</accession>
<feature type="binding site" evidence="8">
    <location>
        <begin position="10"/>
        <end position="12"/>
    </location>
    <ligand>
        <name>GTP</name>
        <dbReference type="ChEBI" id="CHEBI:37565"/>
    </ligand>
</feature>
<dbReference type="SUPFAM" id="SSF53448">
    <property type="entry name" value="Nucleotide-diphospho-sugar transferases"/>
    <property type="match status" value="1"/>
</dbReference>